<dbReference type="PROSITE" id="PS51257">
    <property type="entry name" value="PROKAR_LIPOPROTEIN"/>
    <property type="match status" value="1"/>
</dbReference>
<gene>
    <name evidence="2" type="ORF">SAMN05660772_00399</name>
</gene>
<sequence length="193" mass="22193">MLKKQIIILICAVLSAACSSPNRTLSFFDPQGQIRQMTFSTSADRQQPVATIGDRTLLLQQREERKLLLALNRQDQPLNRHIRHDIRELELYELGQGGFVDVYRLHSEDICRRFMRNQALSVSHAVTFYQQNPQGQPRMFGVISDFSLNYKQALIKLNATRTVPDGAQDYTELLQGSARKIHSFLDKVICHQH</sequence>
<keyword evidence="1" id="KW-0732">Signal</keyword>
<reference evidence="3" key="1">
    <citation type="submission" date="2017-04" db="EMBL/GenBank/DDBJ databases">
        <authorList>
            <person name="Varghese N."/>
            <person name="Submissions S."/>
        </authorList>
    </citation>
    <scope>NUCLEOTIDE SEQUENCE [LARGE SCALE GENOMIC DNA]</scope>
    <source>
        <strain evidence="3">DSM 23072</strain>
    </source>
</reference>
<evidence type="ECO:0000313" key="2">
    <source>
        <dbReference type="EMBL" id="SMB79522.1"/>
    </source>
</evidence>
<evidence type="ECO:0000256" key="1">
    <source>
        <dbReference type="SAM" id="SignalP"/>
    </source>
</evidence>
<feature type="chain" id="PRO_5012144929" description="Lipoprotein" evidence="1">
    <location>
        <begin position="20"/>
        <end position="193"/>
    </location>
</feature>
<dbReference type="RefSeq" id="WP_084255738.1">
    <property type="nucleotide sequence ID" value="NZ_FWWV01000002.1"/>
</dbReference>
<keyword evidence="3" id="KW-1185">Reference proteome</keyword>
<feature type="signal peptide" evidence="1">
    <location>
        <begin position="1"/>
        <end position="19"/>
    </location>
</feature>
<dbReference type="EMBL" id="FWWV01000002">
    <property type="protein sequence ID" value="SMB79522.1"/>
    <property type="molecule type" value="Genomic_DNA"/>
</dbReference>
<evidence type="ECO:0008006" key="4">
    <source>
        <dbReference type="Google" id="ProtNLM"/>
    </source>
</evidence>
<accession>A0A1W1UEQ7</accession>
<dbReference type="AlphaFoldDB" id="A0A1W1UEQ7"/>
<proteinExistence type="predicted"/>
<name>A0A1W1UEQ7_9PAST</name>
<protein>
    <recommendedName>
        <fullName evidence="4">Lipoprotein</fullName>
    </recommendedName>
</protein>
<organism evidence="2 3">
    <name type="scientific">Pasteurella testudinis DSM 23072</name>
    <dbReference type="NCBI Taxonomy" id="1122938"/>
    <lineage>
        <taxon>Bacteria</taxon>
        <taxon>Pseudomonadati</taxon>
        <taxon>Pseudomonadota</taxon>
        <taxon>Gammaproteobacteria</taxon>
        <taxon>Pasteurellales</taxon>
        <taxon>Pasteurellaceae</taxon>
        <taxon>Pasteurella</taxon>
    </lineage>
</organism>
<dbReference type="STRING" id="1122938.SAMN05660772_00399"/>
<dbReference type="Proteomes" id="UP000192408">
    <property type="component" value="Unassembled WGS sequence"/>
</dbReference>
<evidence type="ECO:0000313" key="3">
    <source>
        <dbReference type="Proteomes" id="UP000192408"/>
    </source>
</evidence>